<dbReference type="InterPro" id="IPR019833">
    <property type="entry name" value="Mn/Fe_SOD_BS"/>
</dbReference>
<dbReference type="PANTHER" id="PTHR43595:SF2">
    <property type="entry name" value="SMALL RIBOSOMAL SUBUNIT PROTEIN MS42"/>
    <property type="match status" value="1"/>
</dbReference>
<evidence type="ECO:0000256" key="2">
    <source>
        <dbReference type="ARBA" id="ARBA00011738"/>
    </source>
</evidence>
<dbReference type="Pfam" id="PF00081">
    <property type="entry name" value="Sod_Fe_N"/>
    <property type="match status" value="1"/>
</dbReference>
<dbReference type="InterPro" id="IPR019832">
    <property type="entry name" value="Mn/Fe_SOD_C"/>
</dbReference>
<feature type="domain" description="Manganese/iron superoxide dismutase C-terminal" evidence="8">
    <location>
        <begin position="165"/>
        <end position="266"/>
    </location>
</feature>
<dbReference type="Proteomes" id="UP001050975">
    <property type="component" value="Unassembled WGS sequence"/>
</dbReference>
<dbReference type="FunFam" id="1.10.287.990:FF:000001">
    <property type="entry name" value="Superoxide dismutase"/>
    <property type="match status" value="1"/>
</dbReference>
<dbReference type="FunFam" id="3.55.40.20:FF:000001">
    <property type="entry name" value="Superoxide dismutase"/>
    <property type="match status" value="1"/>
</dbReference>
<dbReference type="SUPFAM" id="SSF54719">
    <property type="entry name" value="Fe,Mn superoxide dismutase (SOD), C-terminal domain"/>
    <property type="match status" value="1"/>
</dbReference>
<dbReference type="Gene3D" id="3.55.40.20">
    <property type="entry name" value="Iron/manganese superoxide dismutase, C-terminal domain"/>
    <property type="match status" value="1"/>
</dbReference>
<evidence type="ECO:0000313" key="9">
    <source>
        <dbReference type="EMBL" id="GET41688.1"/>
    </source>
</evidence>
<dbReference type="InterPro" id="IPR036314">
    <property type="entry name" value="SOD_C_sf"/>
</dbReference>
<dbReference type="AlphaFoldDB" id="A0AAV3XHC5"/>
<comment type="subunit">
    <text evidence="2">Homodimer.</text>
</comment>
<dbReference type="PRINTS" id="PR01703">
    <property type="entry name" value="MNSODISMTASE"/>
</dbReference>
<name>A0AAV3XHC5_9CYAN</name>
<evidence type="ECO:0000256" key="1">
    <source>
        <dbReference type="ARBA" id="ARBA00008714"/>
    </source>
</evidence>
<dbReference type="RefSeq" id="WP_373872931.1">
    <property type="nucleotide sequence ID" value="NZ_BLAY01000131.1"/>
</dbReference>
<gene>
    <name evidence="9" type="ORF">MiSe_65020</name>
</gene>
<evidence type="ECO:0000256" key="4">
    <source>
        <dbReference type="ARBA" id="ARBA00022723"/>
    </source>
</evidence>
<dbReference type="EMBL" id="BLAY01000131">
    <property type="protein sequence ID" value="GET41688.1"/>
    <property type="molecule type" value="Genomic_DNA"/>
</dbReference>
<dbReference type="GO" id="GO:0046872">
    <property type="term" value="F:metal ion binding"/>
    <property type="evidence" value="ECO:0007669"/>
    <property type="project" value="UniProtKB-KW"/>
</dbReference>
<keyword evidence="4" id="KW-0479">Metal-binding</keyword>
<keyword evidence="5" id="KW-0560">Oxidoreductase</keyword>
<organism evidence="9 10">
    <name type="scientific">Microseira wollei NIES-4236</name>
    <dbReference type="NCBI Taxonomy" id="2530354"/>
    <lineage>
        <taxon>Bacteria</taxon>
        <taxon>Bacillati</taxon>
        <taxon>Cyanobacteriota</taxon>
        <taxon>Cyanophyceae</taxon>
        <taxon>Oscillatoriophycideae</taxon>
        <taxon>Aerosakkonematales</taxon>
        <taxon>Aerosakkonemataceae</taxon>
        <taxon>Microseira</taxon>
    </lineage>
</organism>
<dbReference type="EC" id="1.15.1.1" evidence="3"/>
<dbReference type="PROSITE" id="PS51257">
    <property type="entry name" value="PROKAR_LIPOPROTEIN"/>
    <property type="match status" value="1"/>
</dbReference>
<sequence>MRKFWRKLLGYFLVGMGMVILLFSCQTRQVTQSQPTTTTPAATPKATPTTAQTPATFPPVASVNSEATLPAKLPPLPYGFGALEKAIDAQTMQLHHDRHHAAYVNNLNDAIKQYPNLQNRSVESLLRDLNSVPENIRNTVRNNGGGHLNHTIFWQIMSPNGGGQPTGAIAQEINQTFGSFDGFKKQFNSAGGNRFGSGWVWLVRNPAGQLQIVSTPNQDSPIMDGNYPIMGNDVWEHAYYLRYQNRRAEYLDNWWNVVNWAEVNRRAQASGQRS</sequence>
<comment type="similarity">
    <text evidence="1">Belongs to the iron/manganese superoxide dismutase family.</text>
</comment>
<dbReference type="GO" id="GO:0004784">
    <property type="term" value="F:superoxide dismutase activity"/>
    <property type="evidence" value="ECO:0007669"/>
    <property type="project" value="UniProtKB-EC"/>
</dbReference>
<keyword evidence="10" id="KW-1185">Reference proteome</keyword>
<reference evidence="9" key="1">
    <citation type="submission" date="2019-10" db="EMBL/GenBank/DDBJ databases">
        <title>Draft genome sequece of Microseira wollei NIES-4236.</title>
        <authorList>
            <person name="Yamaguchi H."/>
            <person name="Suzuki S."/>
            <person name="Kawachi M."/>
        </authorList>
    </citation>
    <scope>NUCLEOTIDE SEQUENCE</scope>
    <source>
        <strain evidence="9">NIES-4236</strain>
    </source>
</reference>
<dbReference type="InterPro" id="IPR036324">
    <property type="entry name" value="Mn/Fe_SOD_N_sf"/>
</dbReference>
<evidence type="ECO:0000256" key="5">
    <source>
        <dbReference type="ARBA" id="ARBA00023002"/>
    </source>
</evidence>
<accession>A0AAV3XHC5</accession>
<protein>
    <recommendedName>
        <fullName evidence="3">superoxide dismutase</fullName>
        <ecNumber evidence="3">1.15.1.1</ecNumber>
    </recommendedName>
</protein>
<dbReference type="GO" id="GO:0005737">
    <property type="term" value="C:cytoplasm"/>
    <property type="evidence" value="ECO:0007669"/>
    <property type="project" value="TreeGrafter"/>
</dbReference>
<evidence type="ECO:0000259" key="7">
    <source>
        <dbReference type="Pfam" id="PF00081"/>
    </source>
</evidence>
<comment type="caution">
    <text evidence="9">The sequence shown here is derived from an EMBL/GenBank/DDBJ whole genome shotgun (WGS) entry which is preliminary data.</text>
</comment>
<evidence type="ECO:0000256" key="6">
    <source>
        <dbReference type="SAM" id="MobiDB-lite"/>
    </source>
</evidence>
<proteinExistence type="inferred from homology"/>
<dbReference type="Pfam" id="PF02777">
    <property type="entry name" value="Sod_Fe_C"/>
    <property type="match status" value="1"/>
</dbReference>
<dbReference type="Gene3D" id="1.10.287.990">
    <property type="entry name" value="Fe,Mn superoxide dismutase (SOD) domain"/>
    <property type="match status" value="1"/>
</dbReference>
<feature type="region of interest" description="Disordered" evidence="6">
    <location>
        <begin position="32"/>
        <end position="53"/>
    </location>
</feature>
<dbReference type="PROSITE" id="PS00088">
    <property type="entry name" value="SOD_MN"/>
    <property type="match status" value="1"/>
</dbReference>
<evidence type="ECO:0000259" key="8">
    <source>
        <dbReference type="Pfam" id="PF02777"/>
    </source>
</evidence>
<dbReference type="InterPro" id="IPR019831">
    <property type="entry name" value="Mn/Fe_SOD_N"/>
</dbReference>
<dbReference type="InterPro" id="IPR001189">
    <property type="entry name" value="Mn/Fe_SOD"/>
</dbReference>
<feature type="domain" description="Manganese/iron superoxide dismutase N-terminal" evidence="7">
    <location>
        <begin position="72"/>
        <end position="158"/>
    </location>
</feature>
<evidence type="ECO:0000256" key="3">
    <source>
        <dbReference type="ARBA" id="ARBA00012682"/>
    </source>
</evidence>
<evidence type="ECO:0000313" key="10">
    <source>
        <dbReference type="Proteomes" id="UP001050975"/>
    </source>
</evidence>
<dbReference type="SUPFAM" id="SSF46609">
    <property type="entry name" value="Fe,Mn superoxide dismutase (SOD), N-terminal domain"/>
    <property type="match status" value="1"/>
</dbReference>
<dbReference type="PANTHER" id="PTHR43595">
    <property type="entry name" value="37S RIBOSOMAL PROTEIN S26, MITOCHONDRIAL"/>
    <property type="match status" value="1"/>
</dbReference>